<evidence type="ECO:0000256" key="2">
    <source>
        <dbReference type="ARBA" id="ARBA00022475"/>
    </source>
</evidence>
<name>A0A927MST9_9BACL</name>
<keyword evidence="4 7" id="KW-1133">Transmembrane helix</keyword>
<proteinExistence type="inferred from homology"/>
<reference evidence="9" key="1">
    <citation type="submission" date="2020-10" db="EMBL/GenBank/DDBJ databases">
        <title>Genomic Encyclopedia of Type Strains, Phase IV (KMG-IV): sequencing the most valuable type-strain genomes for metagenomic binning, comparative biology and taxonomic classification.</title>
        <authorList>
            <person name="Goeker M."/>
        </authorList>
    </citation>
    <scope>NUCLEOTIDE SEQUENCE</scope>
    <source>
        <strain evidence="9">DSM 13886</strain>
    </source>
</reference>
<evidence type="ECO:0000256" key="3">
    <source>
        <dbReference type="ARBA" id="ARBA00022692"/>
    </source>
</evidence>
<comment type="subcellular location">
    <subcellularLocation>
        <location evidence="1">Cell membrane</location>
        <topology evidence="1">Multi-pass membrane protein</topology>
    </subcellularLocation>
</comment>
<dbReference type="EMBL" id="JADBEL010000036">
    <property type="protein sequence ID" value="MBE1556779.1"/>
    <property type="molecule type" value="Genomic_DNA"/>
</dbReference>
<keyword evidence="3 7" id="KW-0812">Transmembrane</keyword>
<evidence type="ECO:0000256" key="6">
    <source>
        <dbReference type="ARBA" id="ARBA00038076"/>
    </source>
</evidence>
<evidence type="ECO:0000313" key="10">
    <source>
        <dbReference type="Proteomes" id="UP000658225"/>
    </source>
</evidence>
<evidence type="ECO:0000259" key="8">
    <source>
        <dbReference type="Pfam" id="PF02687"/>
    </source>
</evidence>
<evidence type="ECO:0000313" key="9">
    <source>
        <dbReference type="EMBL" id="MBE1556779.1"/>
    </source>
</evidence>
<dbReference type="GO" id="GO:0005886">
    <property type="term" value="C:plasma membrane"/>
    <property type="evidence" value="ECO:0007669"/>
    <property type="project" value="UniProtKB-SubCell"/>
</dbReference>
<feature type="transmembrane region" description="Helical" evidence="7">
    <location>
        <begin position="622"/>
        <end position="643"/>
    </location>
</feature>
<feature type="transmembrane region" description="Helical" evidence="7">
    <location>
        <begin position="446"/>
        <end position="469"/>
    </location>
</feature>
<feature type="transmembrane region" description="Helical" evidence="7">
    <location>
        <begin position="297"/>
        <end position="324"/>
    </location>
</feature>
<organism evidence="9 10">
    <name type="scientific">Sporosarcina limicola</name>
    <dbReference type="NCBI Taxonomy" id="34101"/>
    <lineage>
        <taxon>Bacteria</taxon>
        <taxon>Bacillati</taxon>
        <taxon>Bacillota</taxon>
        <taxon>Bacilli</taxon>
        <taxon>Bacillales</taxon>
        <taxon>Caryophanaceae</taxon>
        <taxon>Sporosarcina</taxon>
    </lineage>
</organism>
<feature type="domain" description="ABC3 transporter permease C-terminal" evidence="8">
    <location>
        <begin position="302"/>
        <end position="408"/>
    </location>
</feature>
<protein>
    <submittedName>
        <fullName evidence="9">ABC-type antimicrobial peptide transport system permease subunit</fullName>
    </submittedName>
</protein>
<dbReference type="InterPro" id="IPR050250">
    <property type="entry name" value="Macrolide_Exporter_MacB"/>
</dbReference>
<feature type="transmembrane region" description="Helical" evidence="7">
    <location>
        <begin position="381"/>
        <end position="403"/>
    </location>
</feature>
<dbReference type="PRINTS" id="PR00303">
    <property type="entry name" value="SECYTRNLCASE"/>
</dbReference>
<feature type="transmembrane region" description="Helical" evidence="7">
    <location>
        <begin position="489"/>
        <end position="514"/>
    </location>
</feature>
<dbReference type="Pfam" id="PF02687">
    <property type="entry name" value="FtsX"/>
    <property type="match status" value="2"/>
</dbReference>
<dbReference type="RefSeq" id="WP_192600397.1">
    <property type="nucleotide sequence ID" value="NZ_JADBEL010000036.1"/>
</dbReference>
<comment type="caution">
    <text evidence="9">The sequence shown here is derived from an EMBL/GenBank/DDBJ whole genome shotgun (WGS) entry which is preliminary data.</text>
</comment>
<feature type="transmembrane region" description="Helical" evidence="7">
    <location>
        <begin position="535"/>
        <end position="560"/>
    </location>
</feature>
<sequence length="644" mass="71728">MIRFIWRNWWRNKERFILLVVGALVISSGLTYLIGLSETNKGTIVDELQQRWSASYDIVVRPQGSRTITEEVNLLEPNYLSGLSGGISIEQYEKIKAMSDIEVAAPIAMIGYADYPVKLTEFELEKEGIYRVHQEVINGNGIKELSSSSNNYYAFGDWDILQENLSIEVRSNNYLGHKLDYLFVMRSMLLAGIDPEQEAKLVGLDKSIIIGDEPISAIRIKVAGVSDLTEESQQLLEQVAQNIENETGLLTDITLGSSPQPTLTHVPAVTNQEELGWFQQPWVKIGSSMTIFKEAKIGLLGLIVSVIAVAIVYVWASGLVSLLARRKEFALLLAVGWRPNQLSRLLFLESSILGVFVAIISWMMLGFVYVSGEATLSPIRFLLTGLFGFMVYLLGAVIPALLVRTISPYETMRTGEISNTSKRLLKTRGLSSMAFNHFIGKWKRSLLSIIAISLPTSLLGLFLYITIRLKGVMYTTWLGQYVALEVGPVHYAAMIVTLLIAILTTAEIMWQNIAERQQEIALLKAVGWKNRNVRFLILTEGMFSGLFAAIIGLTLTFGMMWGLYRQFPTEELLFILSTGIVPILIGLVGTIIPAERAVRISPNQGMGGNFSNRKAVERRMKWVLITALLLLAGGFIYTVIQVVA</sequence>
<keyword evidence="5 7" id="KW-0472">Membrane</keyword>
<evidence type="ECO:0000256" key="1">
    <source>
        <dbReference type="ARBA" id="ARBA00004651"/>
    </source>
</evidence>
<feature type="transmembrane region" description="Helical" evidence="7">
    <location>
        <begin position="345"/>
        <end position="369"/>
    </location>
</feature>
<feature type="transmembrane region" description="Helical" evidence="7">
    <location>
        <begin position="572"/>
        <end position="592"/>
    </location>
</feature>
<gene>
    <name evidence="9" type="ORF">H4683_003905</name>
</gene>
<evidence type="ECO:0000256" key="7">
    <source>
        <dbReference type="SAM" id="Phobius"/>
    </source>
</evidence>
<evidence type="ECO:0000256" key="5">
    <source>
        <dbReference type="ARBA" id="ARBA00023136"/>
    </source>
</evidence>
<keyword evidence="10" id="KW-1185">Reference proteome</keyword>
<dbReference type="PANTHER" id="PTHR30572">
    <property type="entry name" value="MEMBRANE COMPONENT OF TRANSPORTER-RELATED"/>
    <property type="match status" value="1"/>
</dbReference>
<comment type="similarity">
    <text evidence="6">Belongs to the ABC-4 integral membrane protein family.</text>
</comment>
<keyword evidence="2" id="KW-1003">Cell membrane</keyword>
<dbReference type="PANTHER" id="PTHR30572:SF4">
    <property type="entry name" value="ABC TRANSPORTER PERMEASE YTRF"/>
    <property type="match status" value="1"/>
</dbReference>
<accession>A0A927MST9</accession>
<evidence type="ECO:0000256" key="4">
    <source>
        <dbReference type="ARBA" id="ARBA00022989"/>
    </source>
</evidence>
<dbReference type="AlphaFoldDB" id="A0A927MST9"/>
<dbReference type="InterPro" id="IPR003838">
    <property type="entry name" value="ABC3_permease_C"/>
</dbReference>
<feature type="domain" description="ABC3 transporter permease C-terminal" evidence="8">
    <location>
        <begin position="492"/>
        <end position="602"/>
    </location>
</feature>
<dbReference type="GO" id="GO:0022857">
    <property type="term" value="F:transmembrane transporter activity"/>
    <property type="evidence" value="ECO:0007669"/>
    <property type="project" value="TreeGrafter"/>
</dbReference>
<dbReference type="Proteomes" id="UP000658225">
    <property type="component" value="Unassembled WGS sequence"/>
</dbReference>